<dbReference type="AlphaFoldDB" id="A0A0D8FSU0"/>
<dbReference type="InterPro" id="IPR036034">
    <property type="entry name" value="PDZ_sf"/>
</dbReference>
<feature type="domain" description="Putative radical SAM N-terminal" evidence="3">
    <location>
        <begin position="71"/>
        <end position="216"/>
    </location>
</feature>
<dbReference type="Gene3D" id="2.30.42.10">
    <property type="match status" value="1"/>
</dbReference>
<dbReference type="STRING" id="1121877.FEAC_22130"/>
<organism evidence="4 5">
    <name type="scientific">Ferrimicrobium acidiphilum DSM 19497</name>
    <dbReference type="NCBI Taxonomy" id="1121877"/>
    <lineage>
        <taxon>Bacteria</taxon>
        <taxon>Bacillati</taxon>
        <taxon>Actinomycetota</taxon>
        <taxon>Acidimicrobiia</taxon>
        <taxon>Acidimicrobiales</taxon>
        <taxon>Acidimicrobiaceae</taxon>
        <taxon>Ferrimicrobium</taxon>
    </lineage>
</organism>
<protein>
    <recommendedName>
        <fullName evidence="6">PDZ domain-containing protein</fullName>
    </recommendedName>
</protein>
<proteinExistence type="predicted"/>
<dbReference type="InterPro" id="IPR058240">
    <property type="entry name" value="rSAM_sf"/>
</dbReference>
<dbReference type="CDD" id="cd01335">
    <property type="entry name" value="Radical_SAM"/>
    <property type="match status" value="1"/>
</dbReference>
<dbReference type="SUPFAM" id="SSF102114">
    <property type="entry name" value="Radical SAM enzymes"/>
    <property type="match status" value="1"/>
</dbReference>
<dbReference type="GeneID" id="78373267"/>
<feature type="domain" description="PDZ" evidence="2">
    <location>
        <begin position="6"/>
        <end position="49"/>
    </location>
</feature>
<dbReference type="InterPro" id="IPR041489">
    <property type="entry name" value="PDZ_6"/>
</dbReference>
<name>A0A0D8FSU0_9ACTN</name>
<dbReference type="Pfam" id="PF17820">
    <property type="entry name" value="PDZ_6"/>
    <property type="match status" value="1"/>
</dbReference>
<evidence type="ECO:0000313" key="5">
    <source>
        <dbReference type="Proteomes" id="UP000032336"/>
    </source>
</evidence>
<evidence type="ECO:0000313" key="4">
    <source>
        <dbReference type="EMBL" id="KJE76019.1"/>
    </source>
</evidence>
<evidence type="ECO:0000259" key="3">
    <source>
        <dbReference type="Pfam" id="PF19238"/>
    </source>
</evidence>
<dbReference type="Pfam" id="PF19238">
    <property type="entry name" value="Radical_SAM_2"/>
    <property type="match status" value="1"/>
</dbReference>
<dbReference type="eggNOG" id="COG1625">
    <property type="taxonomic scope" value="Bacteria"/>
</dbReference>
<dbReference type="EMBL" id="JXUW01000023">
    <property type="protein sequence ID" value="KJE76019.1"/>
    <property type="molecule type" value="Genomic_DNA"/>
</dbReference>
<evidence type="ECO:0008006" key="6">
    <source>
        <dbReference type="Google" id="ProtNLM"/>
    </source>
</evidence>
<sequence length="463" mass="50633">MPYPSILRVSSGSPAERAGIVAGDALVAVNGVPPRDIIDYQQLVDGPDPLVTIQRAGLEIEVPVDKPAGTLVGMEISDALFDKVRTCDNHCEFCFIYQLPKGLRRTLYVKDDDYRLSFLYGNFTTLTRFTEADFERVITERLSPLYVSIHTTDPLLRAEMLRNRRGATSLRWLEHLLDAGVTVHGQIVLAPAINDGDRLRATLTDILLRFPKLASVGVVPLGVSKYTKEPRMRPMTKEEAREAIATVEEFSDVAQAMLGKTMVYCSDEFYLLGEMEFPPYSSYADFEQLENGVGVTRAFEREFALLERTKSAGHSGFFSSIDGAPALGYRAVRFRPKGFGQRRSAGAVSVAIVTSTYGKLALGRVFESKGQAPVDVIEVTNEFFGGNIAVTGLMSGQDVARAIATTDYDRLLLPDVCLSEGRFIDGLDARELPREVEVVPTDGASLAAALQGTTFPLIGGARG</sequence>
<dbReference type="OrthoDB" id="9774724at2"/>
<dbReference type="Proteomes" id="UP000032336">
    <property type="component" value="Unassembled WGS sequence"/>
</dbReference>
<dbReference type="InterPro" id="IPR007549">
    <property type="entry name" value="DUF512"/>
</dbReference>
<dbReference type="Pfam" id="PF04459">
    <property type="entry name" value="DUF512"/>
    <property type="match status" value="1"/>
</dbReference>
<evidence type="ECO:0000259" key="1">
    <source>
        <dbReference type="Pfam" id="PF04459"/>
    </source>
</evidence>
<dbReference type="InterPro" id="IPR045375">
    <property type="entry name" value="Put_radical_SAM-like_N"/>
</dbReference>
<feature type="domain" description="DUF512" evidence="1">
    <location>
        <begin position="219"/>
        <end position="438"/>
    </location>
</feature>
<dbReference type="RefSeq" id="WP_035390538.1">
    <property type="nucleotide sequence ID" value="NZ_JQKF01000026.1"/>
</dbReference>
<reference evidence="4 5" key="1">
    <citation type="submission" date="2015-01" db="EMBL/GenBank/DDBJ databases">
        <title>Draft genome of the acidophilic iron oxidizer Ferrimicrobium acidiphilum strain T23.</title>
        <authorList>
            <person name="Poehlein A."/>
            <person name="Eisen S."/>
            <person name="Schloemann M."/>
            <person name="Johnson B.D."/>
            <person name="Daniel R."/>
            <person name="Muehling M."/>
        </authorList>
    </citation>
    <scope>NUCLEOTIDE SEQUENCE [LARGE SCALE GENOMIC DNA]</scope>
    <source>
        <strain evidence="4 5">T23</strain>
    </source>
</reference>
<keyword evidence="5" id="KW-1185">Reference proteome</keyword>
<gene>
    <name evidence="4" type="ORF">FEAC_22130</name>
</gene>
<accession>A0A0D8FSU0</accession>
<evidence type="ECO:0000259" key="2">
    <source>
        <dbReference type="Pfam" id="PF17820"/>
    </source>
</evidence>
<comment type="caution">
    <text evidence="4">The sequence shown here is derived from an EMBL/GenBank/DDBJ whole genome shotgun (WGS) entry which is preliminary data.</text>
</comment>
<dbReference type="SUPFAM" id="SSF50156">
    <property type="entry name" value="PDZ domain-like"/>
    <property type="match status" value="1"/>
</dbReference>